<evidence type="ECO:0000256" key="1">
    <source>
        <dbReference type="ARBA" id="ARBA00023015"/>
    </source>
</evidence>
<evidence type="ECO:0000259" key="5">
    <source>
        <dbReference type="PROSITE" id="PS50977"/>
    </source>
</evidence>
<dbReference type="RefSeq" id="WP_377466822.1">
    <property type="nucleotide sequence ID" value="NZ_JBHUOP010000004.1"/>
</dbReference>
<keyword evidence="1" id="KW-0805">Transcription regulation</keyword>
<dbReference type="InterPro" id="IPR025996">
    <property type="entry name" value="MT1864/Rv1816-like_C"/>
</dbReference>
<evidence type="ECO:0000256" key="2">
    <source>
        <dbReference type="ARBA" id="ARBA00023125"/>
    </source>
</evidence>
<dbReference type="Gene3D" id="1.10.10.60">
    <property type="entry name" value="Homeodomain-like"/>
    <property type="match status" value="1"/>
</dbReference>
<proteinExistence type="predicted"/>
<evidence type="ECO:0000256" key="4">
    <source>
        <dbReference type="PROSITE-ProRule" id="PRU00335"/>
    </source>
</evidence>
<accession>A0ABW5XGQ1</accession>
<dbReference type="EMBL" id="JBHUOP010000004">
    <property type="protein sequence ID" value="MFD2840893.1"/>
    <property type="molecule type" value="Genomic_DNA"/>
</dbReference>
<dbReference type="InterPro" id="IPR001647">
    <property type="entry name" value="HTH_TetR"/>
</dbReference>
<dbReference type="Pfam" id="PF13305">
    <property type="entry name" value="TetR_C_33"/>
    <property type="match status" value="1"/>
</dbReference>
<dbReference type="InterPro" id="IPR009057">
    <property type="entry name" value="Homeodomain-like_sf"/>
</dbReference>
<dbReference type="InterPro" id="IPR036271">
    <property type="entry name" value="Tet_transcr_reg_TetR-rel_C_sf"/>
</dbReference>
<name>A0ABW5XGQ1_9MICO</name>
<dbReference type="InterPro" id="IPR003012">
    <property type="entry name" value="Tet_transcr_reg_TetR"/>
</dbReference>
<dbReference type="PANTHER" id="PTHR30055">
    <property type="entry name" value="HTH-TYPE TRANSCRIPTIONAL REGULATOR RUTR"/>
    <property type="match status" value="1"/>
</dbReference>
<reference evidence="7" key="1">
    <citation type="journal article" date="2019" name="Int. J. Syst. Evol. Microbiol.">
        <title>The Global Catalogue of Microorganisms (GCM) 10K type strain sequencing project: providing services to taxonomists for standard genome sequencing and annotation.</title>
        <authorList>
            <consortium name="The Broad Institute Genomics Platform"/>
            <consortium name="The Broad Institute Genome Sequencing Center for Infectious Disease"/>
            <person name="Wu L."/>
            <person name="Ma J."/>
        </authorList>
    </citation>
    <scope>NUCLEOTIDE SEQUENCE [LARGE SCALE GENOMIC DNA]</scope>
    <source>
        <strain evidence="7">KCTC 33576</strain>
    </source>
</reference>
<sequence>MPRTPLNASSVIDVAAQLADREGLDSLSIATLAEHLGVKSPSLYKHIDGLTGLRRELIVHAKSDLAAALARSAVGRSRSQALKELAATYRSWAQQHPGTYPLTVIPADPESPRDQQVSTELVELLAAVLAGYHFQEDALIHAIRHVRAVLHGFVDLEARGAFALAVDVEVSFALALESLIVALEGQAPATPR</sequence>
<feature type="DNA-binding region" description="H-T-H motif" evidence="4">
    <location>
        <begin position="28"/>
        <end position="47"/>
    </location>
</feature>
<dbReference type="PANTHER" id="PTHR30055:SF239">
    <property type="entry name" value="TRANSCRIPTIONAL REGULATORY PROTEIN"/>
    <property type="match status" value="1"/>
</dbReference>
<dbReference type="Proteomes" id="UP001597391">
    <property type="component" value="Unassembled WGS sequence"/>
</dbReference>
<keyword evidence="7" id="KW-1185">Reference proteome</keyword>
<gene>
    <name evidence="6" type="ORF">ACFSYH_09965</name>
</gene>
<dbReference type="PRINTS" id="PR00400">
    <property type="entry name" value="TETREPRESSOR"/>
</dbReference>
<dbReference type="SUPFAM" id="SSF46689">
    <property type="entry name" value="Homeodomain-like"/>
    <property type="match status" value="1"/>
</dbReference>
<evidence type="ECO:0000313" key="7">
    <source>
        <dbReference type="Proteomes" id="UP001597391"/>
    </source>
</evidence>
<evidence type="ECO:0000313" key="6">
    <source>
        <dbReference type="EMBL" id="MFD2840893.1"/>
    </source>
</evidence>
<feature type="domain" description="HTH tetR-type" evidence="5">
    <location>
        <begin position="5"/>
        <end position="65"/>
    </location>
</feature>
<dbReference type="PROSITE" id="PS50977">
    <property type="entry name" value="HTH_TETR_2"/>
    <property type="match status" value="1"/>
</dbReference>
<comment type="caution">
    <text evidence="6">The sequence shown here is derived from an EMBL/GenBank/DDBJ whole genome shotgun (WGS) entry which is preliminary data.</text>
</comment>
<keyword evidence="3" id="KW-0804">Transcription</keyword>
<dbReference type="SUPFAM" id="SSF48498">
    <property type="entry name" value="Tetracyclin repressor-like, C-terminal domain"/>
    <property type="match status" value="1"/>
</dbReference>
<evidence type="ECO:0000256" key="3">
    <source>
        <dbReference type="ARBA" id="ARBA00023163"/>
    </source>
</evidence>
<dbReference type="Pfam" id="PF00440">
    <property type="entry name" value="TetR_N"/>
    <property type="match status" value="1"/>
</dbReference>
<organism evidence="6 7">
    <name type="scientific">Populibacterium corticicola</name>
    <dbReference type="NCBI Taxonomy" id="1812826"/>
    <lineage>
        <taxon>Bacteria</taxon>
        <taxon>Bacillati</taxon>
        <taxon>Actinomycetota</taxon>
        <taxon>Actinomycetes</taxon>
        <taxon>Micrococcales</taxon>
        <taxon>Jonesiaceae</taxon>
        <taxon>Populibacterium</taxon>
    </lineage>
</organism>
<protein>
    <submittedName>
        <fullName evidence="6">TetR/AcrR family transcriptional regulator</fullName>
    </submittedName>
</protein>
<dbReference type="InterPro" id="IPR050109">
    <property type="entry name" value="HTH-type_TetR-like_transc_reg"/>
</dbReference>
<dbReference type="Gene3D" id="1.10.357.10">
    <property type="entry name" value="Tetracycline Repressor, domain 2"/>
    <property type="match status" value="1"/>
</dbReference>
<keyword evidence="2 4" id="KW-0238">DNA-binding</keyword>